<evidence type="ECO:0000313" key="2">
    <source>
        <dbReference type="EMBL" id="OUS16007.1"/>
    </source>
</evidence>
<sequence>MTKVILSLGAIAFVFIILNGIWLVVYLIEIDIDINSIDRNLKLGTYSAPISLLHLWNPKILEKTASVDFFKNNSFDQQKESISKQANKKQTTSKVIIGISYIILILAWLKFLS</sequence>
<accession>A0A1Z8B0B6</accession>
<organism evidence="2 3">
    <name type="scientific">Nonlabens dokdonensis</name>
    <dbReference type="NCBI Taxonomy" id="328515"/>
    <lineage>
        <taxon>Bacteria</taxon>
        <taxon>Pseudomonadati</taxon>
        <taxon>Bacteroidota</taxon>
        <taxon>Flavobacteriia</taxon>
        <taxon>Flavobacteriales</taxon>
        <taxon>Flavobacteriaceae</taxon>
        <taxon>Nonlabens</taxon>
    </lineage>
</organism>
<name>A0A1Z8B0B6_9FLAO</name>
<dbReference type="AlphaFoldDB" id="A0A1Z8B0B6"/>
<feature type="transmembrane region" description="Helical" evidence="1">
    <location>
        <begin position="6"/>
        <end position="28"/>
    </location>
</feature>
<proteinExistence type="predicted"/>
<keyword evidence="1" id="KW-1133">Transmembrane helix</keyword>
<dbReference type="EMBL" id="MAAX01000098">
    <property type="protein sequence ID" value="OUS16007.1"/>
    <property type="molecule type" value="Genomic_DNA"/>
</dbReference>
<protein>
    <submittedName>
        <fullName evidence="2">Uncharacterized protein</fullName>
    </submittedName>
</protein>
<reference evidence="3" key="1">
    <citation type="journal article" date="2017" name="Proc. Natl. Acad. Sci. U.S.A.">
        <title>Simulation of Deepwater Horizon oil plume reveals substrate specialization within a complex community of hydrocarbon-degraders.</title>
        <authorList>
            <person name="Hu P."/>
            <person name="Dubinsky E.A."/>
            <person name="Probst A.J."/>
            <person name="Wang J."/>
            <person name="Sieber C.M.K."/>
            <person name="Tom L.M."/>
            <person name="Gardinali P."/>
            <person name="Banfield J.F."/>
            <person name="Atlas R.M."/>
            <person name="Andersen G.L."/>
        </authorList>
    </citation>
    <scope>NUCLEOTIDE SEQUENCE [LARGE SCALE GENOMIC DNA]</scope>
</reference>
<comment type="caution">
    <text evidence="2">The sequence shown here is derived from an EMBL/GenBank/DDBJ whole genome shotgun (WGS) entry which is preliminary data.</text>
</comment>
<evidence type="ECO:0000313" key="3">
    <source>
        <dbReference type="Proteomes" id="UP000196102"/>
    </source>
</evidence>
<keyword evidence="1" id="KW-0472">Membrane</keyword>
<evidence type="ECO:0000256" key="1">
    <source>
        <dbReference type="SAM" id="Phobius"/>
    </source>
</evidence>
<dbReference type="RefSeq" id="WP_303686489.1">
    <property type="nucleotide sequence ID" value="NZ_CAJXYO010000028.1"/>
</dbReference>
<keyword evidence="1" id="KW-0812">Transmembrane</keyword>
<dbReference type="Proteomes" id="UP000196102">
    <property type="component" value="Unassembled WGS sequence"/>
</dbReference>
<gene>
    <name evidence="2" type="ORF">A9Q93_05955</name>
</gene>
<feature type="transmembrane region" description="Helical" evidence="1">
    <location>
        <begin position="95"/>
        <end position="112"/>
    </location>
</feature>